<reference evidence="1" key="1">
    <citation type="submission" date="2019-08" db="EMBL/GenBank/DDBJ databases">
        <authorList>
            <person name="Kucharzyk K."/>
            <person name="Murdoch R.W."/>
            <person name="Higgins S."/>
            <person name="Loffler F."/>
        </authorList>
    </citation>
    <scope>NUCLEOTIDE SEQUENCE</scope>
</reference>
<accession>A0A645BHL6</accession>
<gene>
    <name evidence="1" type="ORF">SDC9_111554</name>
</gene>
<sequence>MIPLHLIQILLALEGFDNEEFIPARNSIKAVAQFFDQNPEQLKKAEMLRETTEEELKKYLHTNK</sequence>
<proteinExistence type="predicted"/>
<organism evidence="1">
    <name type="scientific">bioreactor metagenome</name>
    <dbReference type="NCBI Taxonomy" id="1076179"/>
    <lineage>
        <taxon>unclassified sequences</taxon>
        <taxon>metagenomes</taxon>
        <taxon>ecological metagenomes</taxon>
    </lineage>
</organism>
<comment type="caution">
    <text evidence="1">The sequence shown here is derived from an EMBL/GenBank/DDBJ whole genome shotgun (WGS) entry which is preliminary data.</text>
</comment>
<evidence type="ECO:0000313" key="1">
    <source>
        <dbReference type="EMBL" id="MPM64666.1"/>
    </source>
</evidence>
<dbReference type="EMBL" id="VSSQ01020080">
    <property type="protein sequence ID" value="MPM64666.1"/>
    <property type="molecule type" value="Genomic_DNA"/>
</dbReference>
<dbReference type="AlphaFoldDB" id="A0A645BHL6"/>
<name>A0A645BHL6_9ZZZZ</name>
<protein>
    <submittedName>
        <fullName evidence="1">Uncharacterized protein</fullName>
    </submittedName>
</protein>